<proteinExistence type="predicted"/>
<name>A0A1L9VIG7_ASPGL</name>
<gene>
    <name evidence="1" type="ORF">ASPGLDRAFT_47377</name>
</gene>
<sequence length="316" mass="35706">MPIYFYPPARKRHFKSLYCPPDCIIPTGDTQAYKLFPKSRWVYNKLIVAELQGIECGPHATEPDDNLYPIFSKPLLSLWGNGTGARVIKSQEEYWRGITPGHMWCTLLSGKHYSSDIAVVAGKPVWFSHTIGVPGPYQTFDYWEVNATAEDDVQTNITSFIETHLNEHTGMLNVESIGGKIIEIHLRFTAQWPDLYGSRFLPSVVDLYCGKGWTGPATSEQMAYSVPLFDDEKYAVISSSILSDTIQKMEKAFHLSSIVVEYDPTVPLESWPRPSGGFRIATINGFDLERCKSARHMLQTYVHDLYHNQVTGSINT</sequence>
<dbReference type="VEuPathDB" id="FungiDB:ASPGLDRAFT_47377"/>
<reference evidence="2" key="1">
    <citation type="journal article" date="2017" name="Genome Biol.">
        <title>Comparative genomics reveals high biological diversity and specific adaptations in the industrially and medically important fungal genus Aspergillus.</title>
        <authorList>
            <person name="de Vries R.P."/>
            <person name="Riley R."/>
            <person name="Wiebenga A."/>
            <person name="Aguilar-Osorio G."/>
            <person name="Amillis S."/>
            <person name="Uchima C.A."/>
            <person name="Anderluh G."/>
            <person name="Asadollahi M."/>
            <person name="Askin M."/>
            <person name="Barry K."/>
            <person name="Battaglia E."/>
            <person name="Bayram O."/>
            <person name="Benocci T."/>
            <person name="Braus-Stromeyer S.A."/>
            <person name="Caldana C."/>
            <person name="Canovas D."/>
            <person name="Cerqueira G.C."/>
            <person name="Chen F."/>
            <person name="Chen W."/>
            <person name="Choi C."/>
            <person name="Clum A."/>
            <person name="Dos Santos R.A."/>
            <person name="Damasio A.R."/>
            <person name="Diallinas G."/>
            <person name="Emri T."/>
            <person name="Fekete E."/>
            <person name="Flipphi M."/>
            <person name="Freyberg S."/>
            <person name="Gallo A."/>
            <person name="Gournas C."/>
            <person name="Habgood R."/>
            <person name="Hainaut M."/>
            <person name="Harispe M.L."/>
            <person name="Henrissat B."/>
            <person name="Hilden K.S."/>
            <person name="Hope R."/>
            <person name="Hossain A."/>
            <person name="Karabika E."/>
            <person name="Karaffa L."/>
            <person name="Karanyi Z."/>
            <person name="Krasevec N."/>
            <person name="Kuo A."/>
            <person name="Kusch H."/>
            <person name="LaButti K."/>
            <person name="Lagendijk E.L."/>
            <person name="Lapidus A."/>
            <person name="Levasseur A."/>
            <person name="Lindquist E."/>
            <person name="Lipzen A."/>
            <person name="Logrieco A.F."/>
            <person name="MacCabe A."/>
            <person name="Maekelae M.R."/>
            <person name="Malavazi I."/>
            <person name="Melin P."/>
            <person name="Meyer V."/>
            <person name="Mielnichuk N."/>
            <person name="Miskei M."/>
            <person name="Molnar A.P."/>
            <person name="Mule G."/>
            <person name="Ngan C.Y."/>
            <person name="Orejas M."/>
            <person name="Orosz E."/>
            <person name="Ouedraogo J.P."/>
            <person name="Overkamp K.M."/>
            <person name="Park H.-S."/>
            <person name="Perrone G."/>
            <person name="Piumi F."/>
            <person name="Punt P.J."/>
            <person name="Ram A.F."/>
            <person name="Ramon A."/>
            <person name="Rauscher S."/>
            <person name="Record E."/>
            <person name="Riano-Pachon D.M."/>
            <person name="Robert V."/>
            <person name="Roehrig J."/>
            <person name="Ruller R."/>
            <person name="Salamov A."/>
            <person name="Salih N.S."/>
            <person name="Samson R.A."/>
            <person name="Sandor E."/>
            <person name="Sanguinetti M."/>
            <person name="Schuetze T."/>
            <person name="Sepcic K."/>
            <person name="Shelest E."/>
            <person name="Sherlock G."/>
            <person name="Sophianopoulou V."/>
            <person name="Squina F.M."/>
            <person name="Sun H."/>
            <person name="Susca A."/>
            <person name="Todd R.B."/>
            <person name="Tsang A."/>
            <person name="Unkles S.E."/>
            <person name="van de Wiele N."/>
            <person name="van Rossen-Uffink D."/>
            <person name="Oliveira J.V."/>
            <person name="Vesth T.C."/>
            <person name="Visser J."/>
            <person name="Yu J.-H."/>
            <person name="Zhou M."/>
            <person name="Andersen M.R."/>
            <person name="Archer D.B."/>
            <person name="Baker S.E."/>
            <person name="Benoit I."/>
            <person name="Brakhage A.A."/>
            <person name="Braus G.H."/>
            <person name="Fischer R."/>
            <person name="Frisvad J.C."/>
            <person name="Goldman G.H."/>
            <person name="Houbraken J."/>
            <person name="Oakley B."/>
            <person name="Pocsi I."/>
            <person name="Scazzocchio C."/>
            <person name="Seiboth B."/>
            <person name="vanKuyk P.A."/>
            <person name="Wortman J."/>
            <person name="Dyer P.S."/>
            <person name="Grigoriev I.V."/>
        </authorList>
    </citation>
    <scope>NUCLEOTIDE SEQUENCE [LARGE SCALE GENOMIC DNA]</scope>
    <source>
        <strain evidence="2">CBS 516.65</strain>
    </source>
</reference>
<evidence type="ECO:0008006" key="3">
    <source>
        <dbReference type="Google" id="ProtNLM"/>
    </source>
</evidence>
<evidence type="ECO:0000313" key="2">
    <source>
        <dbReference type="Proteomes" id="UP000184300"/>
    </source>
</evidence>
<dbReference type="EMBL" id="KV878898">
    <property type="protein sequence ID" value="OJJ83716.1"/>
    <property type="molecule type" value="Genomic_DNA"/>
</dbReference>
<organism evidence="1 2">
    <name type="scientific">Aspergillus glaucus CBS 516.65</name>
    <dbReference type="NCBI Taxonomy" id="1160497"/>
    <lineage>
        <taxon>Eukaryota</taxon>
        <taxon>Fungi</taxon>
        <taxon>Dikarya</taxon>
        <taxon>Ascomycota</taxon>
        <taxon>Pezizomycotina</taxon>
        <taxon>Eurotiomycetes</taxon>
        <taxon>Eurotiomycetidae</taxon>
        <taxon>Eurotiales</taxon>
        <taxon>Aspergillaceae</taxon>
        <taxon>Aspergillus</taxon>
        <taxon>Aspergillus subgen. Aspergillus</taxon>
    </lineage>
</organism>
<keyword evidence="2" id="KW-1185">Reference proteome</keyword>
<accession>A0A1L9VIG7</accession>
<protein>
    <recommendedName>
        <fullName evidence="3">ATP-grasp domain-containing protein</fullName>
    </recommendedName>
</protein>
<dbReference type="OrthoDB" id="4485030at2759"/>
<evidence type="ECO:0000313" key="1">
    <source>
        <dbReference type="EMBL" id="OJJ83716.1"/>
    </source>
</evidence>
<dbReference type="RefSeq" id="XP_022400414.1">
    <property type="nucleotide sequence ID" value="XM_022546662.1"/>
</dbReference>
<dbReference type="Proteomes" id="UP000184300">
    <property type="component" value="Unassembled WGS sequence"/>
</dbReference>
<dbReference type="AlphaFoldDB" id="A0A1L9VIG7"/>
<dbReference type="GeneID" id="34462923"/>